<name>A0AAV7JIH3_9METZ</name>
<sequence>MGLLEVYQDLFITPTIICDLLLGVDFIMENKLELDFNKDCIQSHQLSKAKMLGACERDREYVYVSTEEDQGTIIVYSTTDDDELKEGCMVPMYIKMATYEIPPIRRLQ</sequence>
<accession>A0AAV7JIH3</accession>
<dbReference type="Proteomes" id="UP001165289">
    <property type="component" value="Unassembled WGS sequence"/>
</dbReference>
<evidence type="ECO:0000313" key="1">
    <source>
        <dbReference type="EMBL" id="KAI6648259.1"/>
    </source>
</evidence>
<evidence type="ECO:0000313" key="2">
    <source>
        <dbReference type="Proteomes" id="UP001165289"/>
    </source>
</evidence>
<gene>
    <name evidence="1" type="ORF">LOD99_12068</name>
</gene>
<proteinExistence type="predicted"/>
<dbReference type="EMBL" id="JAKMXF010000332">
    <property type="protein sequence ID" value="KAI6648259.1"/>
    <property type="molecule type" value="Genomic_DNA"/>
</dbReference>
<keyword evidence="2" id="KW-1185">Reference proteome</keyword>
<reference evidence="1 2" key="1">
    <citation type="journal article" date="2023" name="BMC Biol.">
        <title>The compact genome of the sponge Oopsacas minuta (Hexactinellida) is lacking key metazoan core genes.</title>
        <authorList>
            <person name="Santini S."/>
            <person name="Schenkelaars Q."/>
            <person name="Jourda C."/>
            <person name="Duchesne M."/>
            <person name="Belahbib H."/>
            <person name="Rocher C."/>
            <person name="Selva M."/>
            <person name="Riesgo A."/>
            <person name="Vervoort M."/>
            <person name="Leys S.P."/>
            <person name="Kodjabachian L."/>
            <person name="Le Bivic A."/>
            <person name="Borchiellini C."/>
            <person name="Claverie J.M."/>
            <person name="Renard E."/>
        </authorList>
    </citation>
    <scope>NUCLEOTIDE SEQUENCE [LARGE SCALE GENOMIC DNA]</scope>
    <source>
        <strain evidence="1">SPO-2</strain>
    </source>
</reference>
<organism evidence="1 2">
    <name type="scientific">Oopsacas minuta</name>
    <dbReference type="NCBI Taxonomy" id="111878"/>
    <lineage>
        <taxon>Eukaryota</taxon>
        <taxon>Metazoa</taxon>
        <taxon>Porifera</taxon>
        <taxon>Hexactinellida</taxon>
        <taxon>Hexasterophora</taxon>
        <taxon>Lyssacinosida</taxon>
        <taxon>Leucopsacidae</taxon>
        <taxon>Oopsacas</taxon>
    </lineage>
</organism>
<protein>
    <submittedName>
        <fullName evidence="1">Uncharacterized protein</fullName>
    </submittedName>
</protein>
<dbReference type="AlphaFoldDB" id="A0AAV7JIH3"/>
<comment type="caution">
    <text evidence="1">The sequence shown here is derived from an EMBL/GenBank/DDBJ whole genome shotgun (WGS) entry which is preliminary data.</text>
</comment>